<dbReference type="InterPro" id="IPR050625">
    <property type="entry name" value="ParA/MinD_ATPase"/>
</dbReference>
<evidence type="ECO:0000313" key="3">
    <source>
        <dbReference type="EMBL" id="QHN37770.1"/>
    </source>
</evidence>
<reference evidence="3" key="1">
    <citation type="journal article" date="2021" name="Nat. Microbiol.">
        <title>Cocultivation of an ultrasmall environmental parasitic bacterium with lytic ability against bacteria associated with wastewater foams.</title>
        <authorList>
            <person name="Batinovic S."/>
            <person name="Rose J.J.A."/>
            <person name="Ratcliffe J."/>
            <person name="Seviour R.J."/>
            <person name="Petrovski S."/>
        </authorList>
    </citation>
    <scope>NUCLEOTIDE SEQUENCE</scope>
    <source>
        <strain evidence="3">CON9</strain>
    </source>
</reference>
<feature type="compositionally biased region" description="Basic and acidic residues" evidence="1">
    <location>
        <begin position="170"/>
        <end position="182"/>
    </location>
</feature>
<dbReference type="Gene3D" id="3.40.50.300">
    <property type="entry name" value="P-loop containing nucleotide triphosphate hydrolases"/>
    <property type="match status" value="1"/>
</dbReference>
<dbReference type="PANTHER" id="PTHR43384">
    <property type="entry name" value="SEPTUM SITE-DETERMINING PROTEIN MIND HOMOLOG, CHLOROPLASTIC-RELATED"/>
    <property type="match status" value="1"/>
</dbReference>
<dbReference type="InterPro" id="IPR027417">
    <property type="entry name" value="P-loop_NTPase"/>
</dbReference>
<dbReference type="Proteomes" id="UP001059836">
    <property type="component" value="Chromosome"/>
</dbReference>
<feature type="compositionally biased region" description="Pro residues" evidence="1">
    <location>
        <begin position="105"/>
        <end position="118"/>
    </location>
</feature>
<evidence type="ECO:0000313" key="4">
    <source>
        <dbReference type="Proteomes" id="UP001059836"/>
    </source>
</evidence>
<dbReference type="SUPFAM" id="SSF52540">
    <property type="entry name" value="P-loop containing nucleoside triphosphate hydrolases"/>
    <property type="match status" value="1"/>
</dbReference>
<feature type="compositionally biased region" description="Gly residues" evidence="1">
    <location>
        <begin position="83"/>
        <end position="92"/>
    </location>
</feature>
<keyword evidence="4" id="KW-1185">Reference proteome</keyword>
<gene>
    <name evidence="3" type="ORF">GII31_22235</name>
</gene>
<dbReference type="Pfam" id="PF13614">
    <property type="entry name" value="AAA_31"/>
    <property type="match status" value="1"/>
</dbReference>
<protein>
    <submittedName>
        <fullName evidence="3">AAA family ATPase</fullName>
    </submittedName>
</protein>
<feature type="compositionally biased region" description="Pro residues" evidence="1">
    <location>
        <begin position="194"/>
        <end position="206"/>
    </location>
</feature>
<feature type="compositionally biased region" description="Low complexity" evidence="1">
    <location>
        <begin position="93"/>
        <end position="104"/>
    </location>
</feature>
<dbReference type="EMBL" id="CP045809">
    <property type="protein sequence ID" value="QHN37770.1"/>
    <property type="molecule type" value="Genomic_DNA"/>
</dbReference>
<proteinExistence type="predicted"/>
<feature type="compositionally biased region" description="Gly residues" evidence="1">
    <location>
        <begin position="38"/>
        <end position="61"/>
    </location>
</feature>
<evidence type="ECO:0000256" key="1">
    <source>
        <dbReference type="SAM" id="MobiDB-lite"/>
    </source>
</evidence>
<sequence length="552" mass="57807">MPPAAYAPPWADPHNGAPATGGAFRPVPFSGPHPNQGGPEGFGPGGFGPEGFGPEGFGPGRFGPERFGPDEYVPERHVPEGPVPGGFPGGPDGLSPNVTTFADPAQPPIPPAAQPPFAPAEQGPFTPFPAPGGDTVRAPFAPQAGPGHDHADPGQMNPGFGDPGFAGPGYRDRAHPDQHYPDPRSAGPRQSAPMPRPGAAPVPPYQGVPGHAAFHPTAPPTGVPPAGFGPGATGTEHVIYPAPQTDSHPIDDVTLVRRDFRTPPKGWRRAVYKMSGGTIKPRTPRSEIHRGELVAAINQPLAGDYRIAVLSLKGGVGKTTTTVTLGATLASVRGDRVIAVDANPDLGTLAQRVQRQTDSTVRDLLADGDLTRYSDVRAHTSQAPSRLEVLASERDPSVSEAFSDDEYRSVLSVLQRFYNIIITDCGTGLSHSVMKGVLETADSIIVVTSPAIDGARSAASTLDWLDAHGFGRLVSSAIVVISSPRPGSSNIDTAPLTQYFSSRCRAIEHIGFDDHLAEGAEVDLDRVSKPVKLAFMELAATVAADFPNARHR</sequence>
<name>A0ABX6IPT3_9ACTN</name>
<feature type="region of interest" description="Disordered" evidence="1">
    <location>
        <begin position="1"/>
        <end position="236"/>
    </location>
</feature>
<dbReference type="PANTHER" id="PTHR43384:SF14">
    <property type="entry name" value="ESX-1 SECRETION-ASSOCIATED PROTEIN ESPI"/>
    <property type="match status" value="1"/>
</dbReference>
<feature type="compositionally biased region" description="Basic and acidic residues" evidence="1">
    <location>
        <begin position="63"/>
        <end position="79"/>
    </location>
</feature>
<organism evidence="3 4">
    <name type="scientific">Gordonia pseudamarae</name>
    <dbReference type="NCBI Taxonomy" id="2831662"/>
    <lineage>
        <taxon>Bacteria</taxon>
        <taxon>Bacillati</taxon>
        <taxon>Actinomycetota</taxon>
        <taxon>Actinomycetes</taxon>
        <taxon>Mycobacteriales</taxon>
        <taxon>Gordoniaceae</taxon>
        <taxon>Gordonia</taxon>
    </lineage>
</organism>
<evidence type="ECO:0000259" key="2">
    <source>
        <dbReference type="Pfam" id="PF13614"/>
    </source>
</evidence>
<feature type="domain" description="AAA" evidence="2">
    <location>
        <begin position="307"/>
        <end position="455"/>
    </location>
</feature>
<accession>A0ABX6IPT3</accession>
<dbReference type="InterPro" id="IPR025669">
    <property type="entry name" value="AAA_dom"/>
</dbReference>